<dbReference type="Proteomes" id="UP000823485">
    <property type="component" value="Unassembled WGS sequence"/>
</dbReference>
<dbReference type="EMBL" id="JAFBFH010000001">
    <property type="protein sequence ID" value="MBM7713120.1"/>
    <property type="molecule type" value="Genomic_DNA"/>
</dbReference>
<name>A0ABS2R142_9BACI</name>
<comment type="caution">
    <text evidence="2">The sequence shown here is derived from an EMBL/GenBank/DDBJ whole genome shotgun (WGS) entry which is preliminary data.</text>
</comment>
<protein>
    <submittedName>
        <fullName evidence="2">Uncharacterized protein</fullName>
    </submittedName>
</protein>
<sequence>MPRKTENVGSKTTGHHDGTYEGVINDPGLQSPGIGIAANNEKTPNPFRLSKTKNKDMTEFEQYMRGDSLDK</sequence>
<evidence type="ECO:0000313" key="3">
    <source>
        <dbReference type="Proteomes" id="UP000823485"/>
    </source>
</evidence>
<proteinExistence type="predicted"/>
<feature type="region of interest" description="Disordered" evidence="1">
    <location>
        <begin position="1"/>
        <end position="55"/>
    </location>
</feature>
<dbReference type="RefSeq" id="WP_077109827.1">
    <property type="nucleotide sequence ID" value="NZ_JAFBFH010000001.1"/>
</dbReference>
<reference evidence="2 3" key="1">
    <citation type="submission" date="2021-01" db="EMBL/GenBank/DDBJ databases">
        <title>Genomic Encyclopedia of Type Strains, Phase IV (KMG-IV): sequencing the most valuable type-strain genomes for metagenomic binning, comparative biology and taxonomic classification.</title>
        <authorList>
            <person name="Goeker M."/>
        </authorList>
    </citation>
    <scope>NUCLEOTIDE SEQUENCE [LARGE SCALE GENOMIC DNA]</scope>
    <source>
        <strain evidence="2 3">DSM 105453</strain>
    </source>
</reference>
<accession>A0ABS2R142</accession>
<evidence type="ECO:0000256" key="1">
    <source>
        <dbReference type="SAM" id="MobiDB-lite"/>
    </source>
</evidence>
<gene>
    <name evidence="2" type="ORF">JOC94_000086</name>
</gene>
<evidence type="ECO:0000313" key="2">
    <source>
        <dbReference type="EMBL" id="MBM7713120.1"/>
    </source>
</evidence>
<keyword evidence="3" id="KW-1185">Reference proteome</keyword>
<organism evidence="2 3">
    <name type="scientific">Siminovitchia thermophila</name>
    <dbReference type="NCBI Taxonomy" id="1245522"/>
    <lineage>
        <taxon>Bacteria</taxon>
        <taxon>Bacillati</taxon>
        <taxon>Bacillota</taxon>
        <taxon>Bacilli</taxon>
        <taxon>Bacillales</taxon>
        <taxon>Bacillaceae</taxon>
        <taxon>Siminovitchia</taxon>
    </lineage>
</organism>